<reference evidence="2" key="1">
    <citation type="journal article" name="BMC Genomics">
        <title>Long-read sequencing and de novo genome assembly of marine medaka (Oryzias melastigma).</title>
        <authorList>
            <person name="Liang P."/>
            <person name="Saqib H.S.A."/>
            <person name="Ni X."/>
            <person name="Shen Y."/>
        </authorList>
    </citation>
    <scope>NUCLEOTIDE SEQUENCE</scope>
    <source>
        <strain evidence="2">Bigg-433</strain>
    </source>
</reference>
<dbReference type="PANTHER" id="PTHR46459:SF1">
    <property type="entry name" value="E1A-BINDING PROTEIN P400"/>
    <property type="match status" value="1"/>
</dbReference>
<dbReference type="Proteomes" id="UP000646548">
    <property type="component" value="Unassembled WGS sequence"/>
</dbReference>
<feature type="region of interest" description="Disordered" evidence="1">
    <location>
        <begin position="23"/>
        <end position="45"/>
    </location>
</feature>
<dbReference type="AlphaFoldDB" id="A0A834CIE4"/>
<evidence type="ECO:0000313" key="2">
    <source>
        <dbReference type="EMBL" id="KAF6729927.1"/>
    </source>
</evidence>
<dbReference type="GO" id="GO:0035267">
    <property type="term" value="C:NuA4 histone acetyltransferase complex"/>
    <property type="evidence" value="ECO:0007669"/>
    <property type="project" value="TreeGrafter"/>
</dbReference>
<organism evidence="2 3">
    <name type="scientific">Oryzias melastigma</name>
    <name type="common">Marine medaka</name>
    <dbReference type="NCBI Taxonomy" id="30732"/>
    <lineage>
        <taxon>Eukaryota</taxon>
        <taxon>Metazoa</taxon>
        <taxon>Chordata</taxon>
        <taxon>Craniata</taxon>
        <taxon>Vertebrata</taxon>
        <taxon>Euteleostomi</taxon>
        <taxon>Actinopterygii</taxon>
        <taxon>Neopterygii</taxon>
        <taxon>Teleostei</taxon>
        <taxon>Neoteleostei</taxon>
        <taxon>Acanthomorphata</taxon>
        <taxon>Ovalentaria</taxon>
        <taxon>Atherinomorphae</taxon>
        <taxon>Beloniformes</taxon>
        <taxon>Adrianichthyidae</taxon>
        <taxon>Oryziinae</taxon>
        <taxon>Oryzias</taxon>
    </lineage>
</organism>
<evidence type="ECO:0000256" key="1">
    <source>
        <dbReference type="SAM" id="MobiDB-lite"/>
    </source>
</evidence>
<comment type="caution">
    <text evidence="2">The sequence shown here is derived from an EMBL/GenBank/DDBJ whole genome shotgun (WGS) entry which is preliminary data.</text>
</comment>
<feature type="compositionally biased region" description="Polar residues" evidence="1">
    <location>
        <begin position="230"/>
        <end position="241"/>
    </location>
</feature>
<feature type="compositionally biased region" description="Low complexity" evidence="1">
    <location>
        <begin position="156"/>
        <end position="182"/>
    </location>
</feature>
<sequence length="241" mass="24388">MQKQKLQQQQVAAAVAAAQGQQGAGTQQAAQVQPAQATQASPQLAAVTAPRPGTVLAGPPVNTLQVARLTRVPTQGQIQAQAAQTAQVTLTKPPVVSVPAVVSSAGVTTLPVTVAGISVAIGQPQKPGAPVLTQSFPQMQVQQLIQMKKQQQAAAAAQQKAGQPQQGQTTVQQKIGTQQVTGAGSTASPAAEGDLRCHHPTPTRNQTTVLHLHNPGPKTHRSPADPGGKASTNSAAAASCG</sequence>
<accession>A0A834CIE4</accession>
<protein>
    <submittedName>
        <fullName evidence="2">E1A-binding protein p400</fullName>
    </submittedName>
</protein>
<dbReference type="PANTHER" id="PTHR46459">
    <property type="entry name" value="E1A-BINDING PROTEIN P400-RELATED"/>
    <property type="match status" value="1"/>
</dbReference>
<evidence type="ECO:0000313" key="3">
    <source>
        <dbReference type="Proteomes" id="UP000646548"/>
    </source>
</evidence>
<dbReference type="EMBL" id="WKFB01000248">
    <property type="protein sequence ID" value="KAF6729927.1"/>
    <property type="molecule type" value="Genomic_DNA"/>
</dbReference>
<gene>
    <name evidence="2" type="ORF">FQA47_008671</name>
</gene>
<dbReference type="GO" id="GO:0000812">
    <property type="term" value="C:Swr1 complex"/>
    <property type="evidence" value="ECO:0007669"/>
    <property type="project" value="TreeGrafter"/>
</dbReference>
<name>A0A834CIE4_ORYME</name>
<proteinExistence type="predicted"/>
<dbReference type="GO" id="GO:0003682">
    <property type="term" value="F:chromatin binding"/>
    <property type="evidence" value="ECO:0007669"/>
    <property type="project" value="TreeGrafter"/>
</dbReference>
<feature type="region of interest" description="Disordered" evidence="1">
    <location>
        <begin position="156"/>
        <end position="241"/>
    </location>
</feature>
<dbReference type="GO" id="GO:0006281">
    <property type="term" value="P:DNA repair"/>
    <property type="evidence" value="ECO:0007669"/>
    <property type="project" value="TreeGrafter"/>
</dbReference>